<feature type="region of interest" description="Disordered" evidence="1">
    <location>
        <begin position="237"/>
        <end position="272"/>
    </location>
</feature>
<organism evidence="3 4">
    <name type="scientific">Streptomyces afghaniensis 772</name>
    <dbReference type="NCBI Taxonomy" id="1283301"/>
    <lineage>
        <taxon>Bacteria</taxon>
        <taxon>Bacillati</taxon>
        <taxon>Actinomycetota</taxon>
        <taxon>Actinomycetes</taxon>
        <taxon>Kitasatosporales</taxon>
        <taxon>Streptomycetaceae</taxon>
        <taxon>Streptomyces</taxon>
    </lineage>
</organism>
<accession>S4MCU7</accession>
<evidence type="ECO:0008006" key="5">
    <source>
        <dbReference type="Google" id="ProtNLM"/>
    </source>
</evidence>
<dbReference type="PATRIC" id="fig|1283301.3.peg.8682"/>
<feature type="transmembrane region" description="Helical" evidence="2">
    <location>
        <begin position="12"/>
        <end position="30"/>
    </location>
</feature>
<keyword evidence="4" id="KW-1185">Reference proteome</keyword>
<reference evidence="3 4" key="1">
    <citation type="submission" date="2013-02" db="EMBL/GenBank/DDBJ databases">
        <title>Draft Genome Sequence of Streptomyces afghaniensis, Which Produces Compounds of the Julimycin B-Complex.</title>
        <authorList>
            <person name="Gruening B.A."/>
            <person name="Praeg A."/>
            <person name="Erxleben A."/>
            <person name="Guenther S."/>
            <person name="Fiedler H.-P."/>
            <person name="Goodfellow M."/>
            <person name="Mueller M."/>
        </authorList>
    </citation>
    <scope>NUCLEOTIDE SEQUENCE [LARGE SCALE GENOMIC DNA]</scope>
    <source>
        <strain evidence="3 4">772</strain>
    </source>
</reference>
<feature type="region of interest" description="Disordered" evidence="1">
    <location>
        <begin position="184"/>
        <end position="220"/>
    </location>
</feature>
<gene>
    <name evidence="3" type="ORF">STAFG_8752</name>
</gene>
<evidence type="ECO:0000313" key="4">
    <source>
        <dbReference type="Proteomes" id="UP000015001"/>
    </source>
</evidence>
<dbReference type="AlphaFoldDB" id="S4MCU7"/>
<dbReference type="EMBL" id="AOPY01001710">
    <property type="protein sequence ID" value="EPJ34206.1"/>
    <property type="molecule type" value="Genomic_DNA"/>
</dbReference>
<sequence>MDISGIQLRAVRAALFTAVVVTLSTASHVLLSRVPLPLGTVAAVAATVFVIAYALAGRERSFGRIAALLIPLELAADTVFTTGQHACYGRSGGPVAGPLRSVGLDVLCGGGEIGTPLARMAGATGTDRLAAAVAHADPATAWLLLCAHVGVGLTAAVWLRRGERALAQLLRAVGGDHVPAAAAGGLRRDGDAGPGRAPAAVAGRRPHAHRPRADPRPLSGTAWTAVLARLRVRHLSSTGSPPYPFRTRRVRVPDGEHHHEQAEHPGGEDGGP</sequence>
<feature type="compositionally biased region" description="Low complexity" evidence="1">
    <location>
        <begin position="194"/>
        <end position="203"/>
    </location>
</feature>
<proteinExistence type="predicted"/>
<evidence type="ECO:0000313" key="3">
    <source>
        <dbReference type="EMBL" id="EPJ34206.1"/>
    </source>
</evidence>
<keyword evidence="2" id="KW-1133">Transmembrane helix</keyword>
<feature type="compositionally biased region" description="Basic and acidic residues" evidence="1">
    <location>
        <begin position="251"/>
        <end position="272"/>
    </location>
</feature>
<dbReference type="Proteomes" id="UP000015001">
    <property type="component" value="Unassembled WGS sequence"/>
</dbReference>
<comment type="caution">
    <text evidence="3">The sequence shown here is derived from an EMBL/GenBank/DDBJ whole genome shotgun (WGS) entry which is preliminary data.</text>
</comment>
<keyword evidence="2" id="KW-0812">Transmembrane</keyword>
<protein>
    <recommendedName>
        <fullName evidence="5">Integral membrane protein</fullName>
    </recommendedName>
</protein>
<name>S4MCU7_9ACTN</name>
<keyword evidence="2" id="KW-0472">Membrane</keyword>
<dbReference type="HOGENOM" id="CLU_075566_0_0_11"/>
<evidence type="ECO:0000256" key="1">
    <source>
        <dbReference type="SAM" id="MobiDB-lite"/>
    </source>
</evidence>
<feature type="transmembrane region" description="Helical" evidence="2">
    <location>
        <begin position="36"/>
        <end position="56"/>
    </location>
</feature>
<evidence type="ECO:0000256" key="2">
    <source>
        <dbReference type="SAM" id="Phobius"/>
    </source>
</evidence>